<organism evidence="2 3">
    <name type="scientific">Mobiluncus curtisii</name>
    <dbReference type="NCBI Taxonomy" id="2051"/>
    <lineage>
        <taxon>Bacteria</taxon>
        <taxon>Bacillati</taxon>
        <taxon>Actinomycetota</taxon>
        <taxon>Actinomycetes</taxon>
        <taxon>Actinomycetales</taxon>
        <taxon>Actinomycetaceae</taxon>
        <taxon>Mobiluncus</taxon>
    </lineage>
</organism>
<evidence type="ECO:0000256" key="1">
    <source>
        <dbReference type="SAM" id="Phobius"/>
    </source>
</evidence>
<dbReference type="EMBL" id="UASJ01000001">
    <property type="protein sequence ID" value="SQB64207.1"/>
    <property type="molecule type" value="Genomic_DNA"/>
</dbReference>
<feature type="transmembrane region" description="Helical" evidence="1">
    <location>
        <begin position="21"/>
        <end position="47"/>
    </location>
</feature>
<reference evidence="2 3" key="1">
    <citation type="submission" date="2018-06" db="EMBL/GenBank/DDBJ databases">
        <authorList>
            <consortium name="Pathogen Informatics"/>
            <person name="Doyle S."/>
        </authorList>
    </citation>
    <scope>NUCLEOTIDE SEQUENCE [LARGE SCALE GENOMIC DNA]</scope>
    <source>
        <strain evidence="2 3">NCTC11820</strain>
    </source>
</reference>
<dbReference type="Proteomes" id="UP000250245">
    <property type="component" value="Unassembled WGS sequence"/>
</dbReference>
<sequence length="154" mass="16176">MKCPLRRNRSRFVSRLMRGESGEATVEFVGIAMMLLIPLVYLILAFFQIQSGLYAAEAGAAGAARILTLHPVTGVDSASLAVQLAATDQGLPAGKAQYSLECVTGPCPAAGSRGIVHVSLEVPLPLVGTILQSSFPTSLTLHADHPIQWGEHGA</sequence>
<evidence type="ECO:0008006" key="4">
    <source>
        <dbReference type="Google" id="ProtNLM"/>
    </source>
</evidence>
<protein>
    <recommendedName>
        <fullName evidence="4">TadE-like protein</fullName>
    </recommendedName>
</protein>
<gene>
    <name evidence="2" type="ORF">NCTC11820_00540</name>
</gene>
<proteinExistence type="predicted"/>
<keyword evidence="1" id="KW-0472">Membrane</keyword>
<keyword evidence="1" id="KW-1133">Transmembrane helix</keyword>
<evidence type="ECO:0000313" key="3">
    <source>
        <dbReference type="Proteomes" id="UP000250245"/>
    </source>
</evidence>
<accession>A0A2X2YKL9</accession>
<keyword evidence="1" id="KW-0812">Transmembrane</keyword>
<name>A0A2X2YKL9_9ACTO</name>
<evidence type="ECO:0000313" key="2">
    <source>
        <dbReference type="EMBL" id="SQB64207.1"/>
    </source>
</evidence>
<dbReference type="AlphaFoldDB" id="A0A2X2YKL9"/>